<accession>A0ABR1IN64</accession>
<dbReference type="EMBL" id="JBANRG010000099">
    <property type="protein sequence ID" value="KAK7436029.1"/>
    <property type="molecule type" value="Genomic_DNA"/>
</dbReference>
<evidence type="ECO:0000313" key="2">
    <source>
        <dbReference type="Proteomes" id="UP001498398"/>
    </source>
</evidence>
<organism evidence="1 2">
    <name type="scientific">Marasmiellus scandens</name>
    <dbReference type="NCBI Taxonomy" id="2682957"/>
    <lineage>
        <taxon>Eukaryota</taxon>
        <taxon>Fungi</taxon>
        <taxon>Dikarya</taxon>
        <taxon>Basidiomycota</taxon>
        <taxon>Agaricomycotina</taxon>
        <taxon>Agaricomycetes</taxon>
        <taxon>Agaricomycetidae</taxon>
        <taxon>Agaricales</taxon>
        <taxon>Marasmiineae</taxon>
        <taxon>Omphalotaceae</taxon>
        <taxon>Marasmiellus</taxon>
    </lineage>
</organism>
<evidence type="ECO:0000313" key="1">
    <source>
        <dbReference type="EMBL" id="KAK7436029.1"/>
    </source>
</evidence>
<name>A0ABR1IN64_9AGAR</name>
<reference evidence="1 2" key="1">
    <citation type="submission" date="2024-01" db="EMBL/GenBank/DDBJ databases">
        <title>A draft genome for the cacao thread blight pathogen Marasmiellus scandens.</title>
        <authorList>
            <person name="Baruah I.K."/>
            <person name="Leung J."/>
            <person name="Bukari Y."/>
            <person name="Amoako-Attah I."/>
            <person name="Meinhardt L.W."/>
            <person name="Bailey B.A."/>
            <person name="Cohen S.P."/>
        </authorList>
    </citation>
    <scope>NUCLEOTIDE SEQUENCE [LARGE SCALE GENOMIC DNA]</scope>
    <source>
        <strain evidence="1 2">GH-19</strain>
    </source>
</reference>
<sequence>MSFPGLSSLSTHRNNPLLTLPIPSKAWGEDVIFDWYNHLHGNNPAATAINKLQIRKDTSGVHHRFLLLYMQDKTIHRLDRHPDRFNEEDPARNIDVLKNRPVQTKDELICDLAADQESLTRALQTNNEIELCLDGKIDLKVVLSACFAISKDRDAKMYTLFAHNCFFFSWTILMVVSRCCLPYVIPLREQLLKRANHYIHQLTNTIVDEAVTLFLDLVVETVTIFRNKAQTIENIYKGMHPMVNLAWSLPTGVLQTSWRQMFSARLHFGLKTQLKQHISEVLKKRAIELCTNVLQRHNMPFLMDRHLWLKELHKIVGPAVQAEVINILWGAIFDAISGGFGEVDESMLADDPNLRFSFLGKRAAQFYAVWNAALHGGLKKAREVAEEVEEEVRKSREEEIAQIWKESDGNRDILAGKMSSYESVSRVHNEKMFNLAWDAAQQGALESAKAVAEATRDQMKQKDIRDCMWKEIWNVWPACWDEARRTACKKSIDTIDRIALKLLETVMEVVIDELGDSKSYIMAKIQVSDSYGAPVELAKIVVPAFFRDKNDEQISRIIYARYDEERYTT</sequence>
<proteinExistence type="predicted"/>
<dbReference type="Proteomes" id="UP001498398">
    <property type="component" value="Unassembled WGS sequence"/>
</dbReference>
<gene>
    <name evidence="1" type="ORF">VKT23_019331</name>
</gene>
<comment type="caution">
    <text evidence="1">The sequence shown here is derived from an EMBL/GenBank/DDBJ whole genome shotgun (WGS) entry which is preliminary data.</text>
</comment>
<keyword evidence="2" id="KW-1185">Reference proteome</keyword>
<protein>
    <submittedName>
        <fullName evidence="1">Uncharacterized protein</fullName>
    </submittedName>
</protein>